<dbReference type="Proteomes" id="UP000001013">
    <property type="component" value="Chromosome"/>
</dbReference>
<dbReference type="HOGENOM" id="CLU_3194638_0_0_2"/>
<keyword evidence="2" id="KW-1185">Reference proteome</keyword>
<proteinExistence type="predicted"/>
<evidence type="ECO:0000313" key="1">
    <source>
        <dbReference type="EMBL" id="AAL80887.1"/>
    </source>
</evidence>
<protein>
    <submittedName>
        <fullName evidence="1">Uncharacterized protein</fullName>
    </submittedName>
</protein>
<dbReference type="PATRIC" id="fig|186497.12.peg.803"/>
<dbReference type="KEGG" id="pfu:PF0763"/>
<sequence length="47" mass="5290">MHMNETRTQGEEGGKIIERLKAQFLGGLCCLTPMLGRLARHMEASHH</sequence>
<accession>Q8U2R8</accession>
<organism evidence="1 2">
    <name type="scientific">Pyrococcus furiosus (strain ATCC 43587 / DSM 3638 / JCM 8422 / Vc1)</name>
    <dbReference type="NCBI Taxonomy" id="186497"/>
    <lineage>
        <taxon>Archaea</taxon>
        <taxon>Methanobacteriati</taxon>
        <taxon>Methanobacteriota</taxon>
        <taxon>Thermococci</taxon>
        <taxon>Thermococcales</taxon>
        <taxon>Thermococcaceae</taxon>
        <taxon>Pyrococcus</taxon>
    </lineage>
</organism>
<dbReference type="EMBL" id="AE009950">
    <property type="protein sequence ID" value="AAL80887.1"/>
    <property type="molecule type" value="Genomic_DNA"/>
</dbReference>
<evidence type="ECO:0000313" key="2">
    <source>
        <dbReference type="Proteomes" id="UP000001013"/>
    </source>
</evidence>
<dbReference type="STRING" id="186497.PF0763"/>
<dbReference type="AlphaFoldDB" id="Q8U2R8"/>
<reference evidence="1 2" key="1">
    <citation type="journal article" date="1999" name="Genetics">
        <title>Divergence of the hyperthermophilic archaea Pyrococcus furiosus and P. horikoshii inferred from complete genomic sequences.</title>
        <authorList>
            <person name="Maeder D.L."/>
            <person name="Weiss R.B."/>
            <person name="Dunn D.M."/>
            <person name="Cherry J.L."/>
            <person name="Gonzalez J.M."/>
            <person name="DiRuggiero J."/>
            <person name="Robb F.T."/>
        </authorList>
    </citation>
    <scope>NUCLEOTIDE SEQUENCE [LARGE SCALE GENOMIC DNA]</scope>
    <source>
        <strain evidence="2">ATCC 43587 / DSM 3638 / JCM 8422 / Vc1</strain>
    </source>
</reference>
<dbReference type="PaxDb" id="186497-PF0763"/>
<name>Q8U2R8_PYRFU</name>
<gene>
    <name evidence="1" type="ordered locus">PF0763</name>
</gene>